<comment type="caution">
    <text evidence="1">The sequence shown here is derived from an EMBL/GenBank/DDBJ whole genome shotgun (WGS) entry which is preliminary data.</text>
</comment>
<reference evidence="1" key="1">
    <citation type="submission" date="2016-10" db="EMBL/GenBank/DDBJ databases">
        <title>Sequence of Gallionella enrichment culture.</title>
        <authorList>
            <person name="Poehlein A."/>
            <person name="Muehling M."/>
            <person name="Daniel R."/>
        </authorList>
    </citation>
    <scope>NUCLEOTIDE SEQUENCE</scope>
</reference>
<protein>
    <submittedName>
        <fullName evidence="1">Uncharacterized protein</fullName>
    </submittedName>
</protein>
<proteinExistence type="predicted"/>
<gene>
    <name evidence="1" type="ORF">GALL_368480</name>
</gene>
<evidence type="ECO:0000313" key="1">
    <source>
        <dbReference type="EMBL" id="OIQ81383.1"/>
    </source>
</evidence>
<name>A0A1J5QNA8_9ZZZZ</name>
<sequence length="104" mass="11538">MQHTTVVYKSDLNSEQLDAAFPTLIEKLRDLNEDLSPEDKCLFASIINSATEHASFLKENNGAVDKLAYNKPIQAIATARVRKMIMDLPESIGVAKPAQVDNKH</sequence>
<accession>A0A1J5QNA8</accession>
<dbReference type="EMBL" id="MLJW01000931">
    <property type="protein sequence ID" value="OIQ81383.1"/>
    <property type="molecule type" value="Genomic_DNA"/>
</dbReference>
<dbReference type="AlphaFoldDB" id="A0A1J5QNA8"/>
<organism evidence="1">
    <name type="scientific">mine drainage metagenome</name>
    <dbReference type="NCBI Taxonomy" id="410659"/>
    <lineage>
        <taxon>unclassified sequences</taxon>
        <taxon>metagenomes</taxon>
        <taxon>ecological metagenomes</taxon>
    </lineage>
</organism>